<comment type="similarity">
    <text evidence="3">Belongs to the Nudix hydrolase family.</text>
</comment>
<evidence type="ECO:0000256" key="1">
    <source>
        <dbReference type="ARBA" id="ARBA00001946"/>
    </source>
</evidence>
<proteinExistence type="inferred from homology"/>
<dbReference type="Pfam" id="PF00293">
    <property type="entry name" value="NUDIX"/>
    <property type="match status" value="1"/>
</dbReference>
<dbReference type="InterPro" id="IPR020476">
    <property type="entry name" value="Nudix_hydrolase"/>
</dbReference>
<dbReference type="Gene3D" id="1.10.10.10">
    <property type="entry name" value="Winged helix-like DNA-binding domain superfamily/Winged helix DNA-binding domain"/>
    <property type="match status" value="1"/>
</dbReference>
<evidence type="ECO:0000259" key="4">
    <source>
        <dbReference type="PROSITE" id="PS51462"/>
    </source>
</evidence>
<dbReference type="RefSeq" id="WP_097153929.1">
    <property type="nucleotide sequence ID" value="NZ_OBEL01000002.1"/>
</dbReference>
<reference evidence="5 6" key="1">
    <citation type="submission" date="2017-09" db="EMBL/GenBank/DDBJ databases">
        <authorList>
            <person name="Ehlers B."/>
            <person name="Leendertz F.H."/>
        </authorList>
    </citation>
    <scope>NUCLEOTIDE SEQUENCE [LARGE SCALE GENOMIC DNA]</scope>
    <source>
        <strain evidence="5 6">DSM 18289</strain>
    </source>
</reference>
<dbReference type="Gene3D" id="3.90.79.10">
    <property type="entry name" value="Nucleoside Triphosphate Pyrophosphohydrolase"/>
    <property type="match status" value="1"/>
</dbReference>
<sequence>MSYTYAYPHPAVTTDIVVFTVENNKLRVLLIQRKLDPHQGNWALPGGFLDIDESIDTCAARELKEETGLEDIFLEQLYTFGAPDRDPRERVISIAYYALMPLQGVELKSGSDAADARWFDIDALPKLAFDHDEIIKLARERLTAKMDYSTLGLMFMPQSFTLSEVQSLYEIVSGQERDKRNFRKWLLGLECLIETGEKKSVGAHRPAMLYRLKDPDNLIITK</sequence>
<dbReference type="OrthoDB" id="9761969at2"/>
<dbReference type="InterPro" id="IPR020084">
    <property type="entry name" value="NUDIX_hydrolase_CS"/>
</dbReference>
<dbReference type="AlphaFoldDB" id="A0A285PEA3"/>
<evidence type="ECO:0000313" key="5">
    <source>
        <dbReference type="EMBL" id="SNZ19593.1"/>
    </source>
</evidence>
<keyword evidence="2 3" id="KW-0378">Hydrolase</keyword>
<feature type="domain" description="Nudix hydrolase" evidence="4">
    <location>
        <begin position="7"/>
        <end position="143"/>
    </location>
</feature>
<dbReference type="InterPro" id="IPR000086">
    <property type="entry name" value="NUDIX_hydrolase_dom"/>
</dbReference>
<dbReference type="PRINTS" id="PR00502">
    <property type="entry name" value="NUDIXFAMILY"/>
</dbReference>
<dbReference type="SUPFAM" id="SSF46785">
    <property type="entry name" value="Winged helix' DNA-binding domain"/>
    <property type="match status" value="1"/>
</dbReference>
<dbReference type="CDD" id="cd18873">
    <property type="entry name" value="NUDIX_NadM_like"/>
    <property type="match status" value="1"/>
</dbReference>
<dbReference type="Proteomes" id="UP000219439">
    <property type="component" value="Unassembled WGS sequence"/>
</dbReference>
<dbReference type="PROSITE" id="PS51462">
    <property type="entry name" value="NUDIX"/>
    <property type="match status" value="1"/>
</dbReference>
<dbReference type="InterPro" id="IPR036388">
    <property type="entry name" value="WH-like_DNA-bd_sf"/>
</dbReference>
<organism evidence="5 6">
    <name type="scientific">Cohaesibacter gelatinilyticus</name>
    <dbReference type="NCBI Taxonomy" id="372072"/>
    <lineage>
        <taxon>Bacteria</taxon>
        <taxon>Pseudomonadati</taxon>
        <taxon>Pseudomonadota</taxon>
        <taxon>Alphaproteobacteria</taxon>
        <taxon>Hyphomicrobiales</taxon>
        <taxon>Cohaesibacteraceae</taxon>
    </lineage>
</organism>
<name>A0A285PEA3_9HYPH</name>
<evidence type="ECO:0000256" key="3">
    <source>
        <dbReference type="RuleBase" id="RU003476"/>
    </source>
</evidence>
<dbReference type="SUPFAM" id="SSF55811">
    <property type="entry name" value="Nudix"/>
    <property type="match status" value="1"/>
</dbReference>
<dbReference type="GO" id="GO:0016787">
    <property type="term" value="F:hydrolase activity"/>
    <property type="evidence" value="ECO:0007669"/>
    <property type="project" value="UniProtKB-KW"/>
</dbReference>
<keyword evidence="6" id="KW-1185">Reference proteome</keyword>
<protein>
    <submittedName>
        <fullName evidence="5">8-oxo-dGTP diphosphatase</fullName>
    </submittedName>
</protein>
<dbReference type="InterPro" id="IPR054105">
    <property type="entry name" value="WHD_NrtR"/>
</dbReference>
<gene>
    <name evidence="5" type="ORF">SAMN06265368_2683</name>
</gene>
<dbReference type="PROSITE" id="PS00893">
    <property type="entry name" value="NUDIX_BOX"/>
    <property type="match status" value="1"/>
</dbReference>
<comment type="cofactor">
    <cofactor evidence="1">
        <name>Mg(2+)</name>
        <dbReference type="ChEBI" id="CHEBI:18420"/>
    </cofactor>
</comment>
<dbReference type="Pfam" id="PF21906">
    <property type="entry name" value="WHD_NrtR"/>
    <property type="match status" value="1"/>
</dbReference>
<dbReference type="PANTHER" id="PTHR43736">
    <property type="entry name" value="ADP-RIBOSE PYROPHOSPHATASE"/>
    <property type="match status" value="1"/>
</dbReference>
<evidence type="ECO:0000313" key="6">
    <source>
        <dbReference type="Proteomes" id="UP000219439"/>
    </source>
</evidence>
<accession>A0A285PEA3</accession>
<evidence type="ECO:0000256" key="2">
    <source>
        <dbReference type="ARBA" id="ARBA00022801"/>
    </source>
</evidence>
<dbReference type="InterPro" id="IPR015797">
    <property type="entry name" value="NUDIX_hydrolase-like_dom_sf"/>
</dbReference>
<dbReference type="InterPro" id="IPR036390">
    <property type="entry name" value="WH_DNA-bd_sf"/>
</dbReference>
<dbReference type="PANTHER" id="PTHR43736:SF4">
    <property type="entry name" value="SLR1690 PROTEIN"/>
    <property type="match status" value="1"/>
</dbReference>
<dbReference type="EMBL" id="OBEL01000002">
    <property type="protein sequence ID" value="SNZ19593.1"/>
    <property type="molecule type" value="Genomic_DNA"/>
</dbReference>